<evidence type="ECO:0000313" key="2">
    <source>
        <dbReference type="Proteomes" id="UP000275069"/>
    </source>
</evidence>
<keyword evidence="2" id="KW-1185">Reference proteome</keyword>
<gene>
    <name evidence="1" type="ORF">D7I44_12160</name>
</gene>
<protein>
    <recommendedName>
        <fullName evidence="3">DNA-binding protein</fullName>
    </recommendedName>
</protein>
<reference evidence="1 2" key="1">
    <citation type="submission" date="2018-09" db="EMBL/GenBank/DDBJ databases">
        <title>Genome sequencing of strain 2DFW10M-5.</title>
        <authorList>
            <person name="Heo J."/>
            <person name="Kim S.-J."/>
            <person name="Kwon S.-W."/>
        </authorList>
    </citation>
    <scope>NUCLEOTIDE SEQUENCE [LARGE SCALE GENOMIC DNA]</scope>
    <source>
        <strain evidence="1 2">2DFW10M-5</strain>
    </source>
</reference>
<dbReference type="RefSeq" id="WP_120789740.1">
    <property type="nucleotide sequence ID" value="NZ_CP032624.1"/>
</dbReference>
<dbReference type="EMBL" id="CP032624">
    <property type="protein sequence ID" value="AYG04210.1"/>
    <property type="molecule type" value="Genomic_DNA"/>
</dbReference>
<organism evidence="1 2">
    <name type="scientific">Gryllotalpicola protaetiae</name>
    <dbReference type="NCBI Taxonomy" id="2419771"/>
    <lineage>
        <taxon>Bacteria</taxon>
        <taxon>Bacillati</taxon>
        <taxon>Actinomycetota</taxon>
        <taxon>Actinomycetes</taxon>
        <taxon>Micrococcales</taxon>
        <taxon>Microbacteriaceae</taxon>
        <taxon>Gryllotalpicola</taxon>
    </lineage>
</organism>
<dbReference type="AlphaFoldDB" id="A0A387BT23"/>
<name>A0A387BT23_9MICO</name>
<dbReference type="KEGG" id="gry:D7I44_12160"/>
<evidence type="ECO:0000313" key="1">
    <source>
        <dbReference type="EMBL" id="AYG04210.1"/>
    </source>
</evidence>
<sequence length="238" mass="26569">MVDWTSAQVAERLGLTQRRIVELLRDRRIAGRQMPDGTWLIDSDSVLGYENVNRGHAGREMSPATAWGLLWALSEKPAPWLAPHTKSRIRNRLAHQDAEGLARAVATRTRAHRFRSANTERIIPDVIATGRLALSLFGQLVPPTAGLRDLVGDSRRVAGYVPSGETMERFARTHFMRADTGGRDVLYENTLPIEYKSEVMPIAVIAADLALSIDSRERSAGLTALEDLRDQWLAQHTR</sequence>
<accession>A0A387BT23</accession>
<evidence type="ECO:0008006" key="3">
    <source>
        <dbReference type="Google" id="ProtNLM"/>
    </source>
</evidence>
<proteinExistence type="predicted"/>
<dbReference type="Proteomes" id="UP000275069">
    <property type="component" value="Chromosome"/>
</dbReference>
<dbReference type="OrthoDB" id="5074901at2"/>